<dbReference type="AlphaFoldDB" id="A0A917X2E4"/>
<proteinExistence type="predicted"/>
<keyword evidence="1" id="KW-0560">Oxidoreductase</keyword>
<evidence type="ECO:0000259" key="2">
    <source>
        <dbReference type="Pfam" id="PF08028"/>
    </source>
</evidence>
<dbReference type="GO" id="GO:0016627">
    <property type="term" value="F:oxidoreductase activity, acting on the CH-CH group of donors"/>
    <property type="evidence" value="ECO:0007669"/>
    <property type="project" value="InterPro"/>
</dbReference>
<evidence type="ECO:0000313" key="4">
    <source>
        <dbReference type="Proteomes" id="UP000608890"/>
    </source>
</evidence>
<evidence type="ECO:0000313" key="3">
    <source>
        <dbReference type="EMBL" id="GGM56099.1"/>
    </source>
</evidence>
<dbReference type="InterPro" id="IPR037069">
    <property type="entry name" value="AcylCoA_DH/ox_N_sf"/>
</dbReference>
<keyword evidence="4" id="KW-1185">Reference proteome</keyword>
<reference evidence="3" key="2">
    <citation type="submission" date="2020-09" db="EMBL/GenBank/DDBJ databases">
        <authorList>
            <person name="Sun Q."/>
            <person name="Zhou Y."/>
        </authorList>
    </citation>
    <scope>NUCLEOTIDE SEQUENCE</scope>
    <source>
        <strain evidence="3">CGMCC 4.7312</strain>
    </source>
</reference>
<dbReference type="SUPFAM" id="SSF56645">
    <property type="entry name" value="Acyl-CoA dehydrogenase NM domain-like"/>
    <property type="match status" value="1"/>
</dbReference>
<sequence length="420" mass="46073">MPTSTQDIPLTGVADYSAPRSADWGEYRERAIAEGQRFLDAVEGILDTVRAGRDTSEAEGRVPDTSIEAMIGTGLFRAFTPLRYGGLEMAPAAFFEGIMRIAEADSSAAWVAGQLNVHSFEIALMDERMQDEFWGETPDARASSSYAPTGKWEQVEGGYRLNGTWTFSSGVDHAQWIILGGRDRNFVVPVSDVSIDHNSWDVQGLKGTGSKAVTLADVFVPDHRTHLLIDTYNDANPGWKVNNRPLYWVSFTSLFNSTPTNTVIGTATGGIEAFLAQSRIRVTRMGTGAPAAQDPFLQLTLAEAMTTVRTIKERHLRNWRGLFDLACRGEEASPLERMRVRFEAADSIATCYESLTEVWPLAGASASLSANPLQQVMRDLMSARNHGSAKKELAAGKYVKTLFGLPPAPFTDLGTLNYYK</sequence>
<dbReference type="Gene3D" id="1.10.540.10">
    <property type="entry name" value="Acyl-CoA dehydrogenase/oxidase, N-terminal domain"/>
    <property type="match status" value="1"/>
</dbReference>
<dbReference type="InterPro" id="IPR046373">
    <property type="entry name" value="Acyl-CoA_Oxase/DH_mid-dom_sf"/>
</dbReference>
<dbReference type="InterPro" id="IPR036250">
    <property type="entry name" value="AcylCo_DH-like_C"/>
</dbReference>
<name>A0A917X2E4_9ACTN</name>
<comment type="caution">
    <text evidence="3">The sequence shown here is derived from an EMBL/GenBank/DDBJ whole genome shotgun (WGS) entry which is preliminary data.</text>
</comment>
<dbReference type="SUPFAM" id="SSF47203">
    <property type="entry name" value="Acyl-CoA dehydrogenase C-terminal domain-like"/>
    <property type="match status" value="1"/>
</dbReference>
<reference evidence="3" key="1">
    <citation type="journal article" date="2014" name="Int. J. Syst. Evol. Microbiol.">
        <title>Complete genome sequence of Corynebacterium casei LMG S-19264T (=DSM 44701T), isolated from a smear-ripened cheese.</title>
        <authorList>
            <consortium name="US DOE Joint Genome Institute (JGI-PGF)"/>
            <person name="Walter F."/>
            <person name="Albersmeier A."/>
            <person name="Kalinowski J."/>
            <person name="Ruckert C."/>
        </authorList>
    </citation>
    <scope>NUCLEOTIDE SEQUENCE</scope>
    <source>
        <strain evidence="3">CGMCC 4.7312</strain>
    </source>
</reference>
<evidence type="ECO:0000256" key="1">
    <source>
        <dbReference type="ARBA" id="ARBA00023002"/>
    </source>
</evidence>
<protein>
    <submittedName>
        <fullName evidence="3">Acyl-CoA dehydrogenase</fullName>
    </submittedName>
</protein>
<dbReference type="InterPro" id="IPR013107">
    <property type="entry name" value="Acyl-CoA_DH_C"/>
</dbReference>
<feature type="domain" description="Acyl-CoA dehydrogenase C-terminal" evidence="2">
    <location>
        <begin position="263"/>
        <end position="387"/>
    </location>
</feature>
<dbReference type="InterPro" id="IPR009100">
    <property type="entry name" value="AcylCoA_DH/oxidase_NM_dom_sf"/>
</dbReference>
<dbReference type="EMBL" id="BMNB01000025">
    <property type="protein sequence ID" value="GGM56099.1"/>
    <property type="molecule type" value="Genomic_DNA"/>
</dbReference>
<dbReference type="GO" id="GO:0050660">
    <property type="term" value="F:flavin adenine dinucleotide binding"/>
    <property type="evidence" value="ECO:0007669"/>
    <property type="project" value="InterPro"/>
</dbReference>
<dbReference type="PIRSF" id="PIRSF016578">
    <property type="entry name" value="HsaA"/>
    <property type="match status" value="1"/>
</dbReference>
<organism evidence="3 4">
    <name type="scientific">Micromonospora sonchi</name>
    <dbReference type="NCBI Taxonomy" id="1763543"/>
    <lineage>
        <taxon>Bacteria</taxon>
        <taxon>Bacillati</taxon>
        <taxon>Actinomycetota</taxon>
        <taxon>Actinomycetes</taxon>
        <taxon>Micromonosporales</taxon>
        <taxon>Micromonosporaceae</taxon>
        <taxon>Micromonospora</taxon>
    </lineage>
</organism>
<gene>
    <name evidence="3" type="ORF">GCM10011608_46200</name>
</gene>
<accession>A0A917X2E4</accession>
<dbReference type="Gene3D" id="2.40.110.10">
    <property type="entry name" value="Butyryl-CoA Dehydrogenase, subunit A, domain 2"/>
    <property type="match status" value="1"/>
</dbReference>
<dbReference type="Pfam" id="PF08028">
    <property type="entry name" value="Acyl-CoA_dh_2"/>
    <property type="match status" value="1"/>
</dbReference>
<dbReference type="Proteomes" id="UP000608890">
    <property type="component" value="Unassembled WGS sequence"/>
</dbReference>
<dbReference type="Gene3D" id="1.20.140.10">
    <property type="entry name" value="Butyryl-CoA Dehydrogenase, subunit A, domain 3"/>
    <property type="match status" value="1"/>
</dbReference>